<keyword evidence="4" id="KW-0804">Transcription</keyword>
<keyword evidence="3" id="KW-0805">Transcription regulation</keyword>
<name>A0AAV4NAX0_CAEEX</name>
<organism evidence="7 8">
    <name type="scientific">Caerostris extrusa</name>
    <name type="common">Bark spider</name>
    <name type="synonym">Caerostris bankana</name>
    <dbReference type="NCBI Taxonomy" id="172846"/>
    <lineage>
        <taxon>Eukaryota</taxon>
        <taxon>Metazoa</taxon>
        <taxon>Ecdysozoa</taxon>
        <taxon>Arthropoda</taxon>
        <taxon>Chelicerata</taxon>
        <taxon>Arachnida</taxon>
        <taxon>Araneae</taxon>
        <taxon>Araneomorphae</taxon>
        <taxon>Entelegynae</taxon>
        <taxon>Araneoidea</taxon>
        <taxon>Araneidae</taxon>
        <taxon>Caerostris</taxon>
    </lineage>
</organism>
<protein>
    <submittedName>
        <fullName evidence="7">Mortality factor 4-like protein 1</fullName>
    </submittedName>
</protein>
<gene>
    <name evidence="7" type="primary">MORF4L1</name>
    <name evidence="7" type="ORF">CEXT_433551</name>
</gene>
<evidence type="ECO:0000256" key="1">
    <source>
        <dbReference type="ARBA" id="ARBA00004123"/>
    </source>
</evidence>
<proteinExistence type="predicted"/>
<dbReference type="InterPro" id="IPR016197">
    <property type="entry name" value="Chromo-like_dom_sf"/>
</dbReference>
<dbReference type="Proteomes" id="UP001054945">
    <property type="component" value="Unassembled WGS sequence"/>
</dbReference>
<dbReference type="InterPro" id="IPR000953">
    <property type="entry name" value="Chromo/chromo_shadow_dom"/>
</dbReference>
<dbReference type="InterPro" id="IPR053820">
    <property type="entry name" value="MSL3_chromo-like"/>
</dbReference>
<dbReference type="GO" id="GO:0006355">
    <property type="term" value="P:regulation of DNA-templated transcription"/>
    <property type="evidence" value="ECO:0007669"/>
    <property type="project" value="InterPro"/>
</dbReference>
<dbReference type="PANTHER" id="PTHR10880">
    <property type="entry name" value="MORTALITY FACTOR 4-LIKE PROTEIN"/>
    <property type="match status" value="1"/>
</dbReference>
<keyword evidence="5" id="KW-0539">Nucleus</keyword>
<dbReference type="InterPro" id="IPR008676">
    <property type="entry name" value="MRG"/>
</dbReference>
<dbReference type="Gene3D" id="1.10.274.30">
    <property type="entry name" value="MRG domain"/>
    <property type="match status" value="1"/>
</dbReference>
<dbReference type="Gene3D" id="2.30.30.140">
    <property type="match status" value="1"/>
</dbReference>
<dbReference type="FunFam" id="2.30.30.140:FF:000024">
    <property type="entry name" value="Mortality factor 4-like protein 1"/>
    <property type="match status" value="1"/>
</dbReference>
<comment type="caution">
    <text evidence="7">The sequence shown here is derived from an EMBL/GenBank/DDBJ whole genome shotgun (WGS) entry which is preliminary data.</text>
</comment>
<dbReference type="SUPFAM" id="SSF54160">
    <property type="entry name" value="Chromo domain-like"/>
    <property type="match status" value="1"/>
</dbReference>
<comment type="subcellular location">
    <subcellularLocation>
        <location evidence="1">Nucleus</location>
    </subcellularLocation>
</comment>
<dbReference type="Pfam" id="PF05712">
    <property type="entry name" value="MRG"/>
    <property type="match status" value="1"/>
</dbReference>
<evidence type="ECO:0000313" key="8">
    <source>
        <dbReference type="Proteomes" id="UP001054945"/>
    </source>
</evidence>
<keyword evidence="2" id="KW-0156">Chromatin regulator</keyword>
<dbReference type="PANTHER" id="PTHR10880:SF48">
    <property type="entry name" value="MORTALITY FACTOR 4 LIKE 2"/>
    <property type="match status" value="1"/>
</dbReference>
<dbReference type="Pfam" id="PF22732">
    <property type="entry name" value="MSL3_chromo-like"/>
    <property type="match status" value="1"/>
</dbReference>
<dbReference type="InterPro" id="IPR038217">
    <property type="entry name" value="MRG_C_sf"/>
</dbReference>
<feature type="domain" description="Chromo" evidence="6">
    <location>
        <begin position="6"/>
        <end position="74"/>
    </location>
</feature>
<dbReference type="InterPro" id="IPR026541">
    <property type="entry name" value="MRG_dom"/>
</dbReference>
<evidence type="ECO:0000256" key="5">
    <source>
        <dbReference type="ARBA" id="ARBA00023242"/>
    </source>
</evidence>
<dbReference type="EMBL" id="BPLR01020614">
    <property type="protein sequence ID" value="GIX80682.1"/>
    <property type="molecule type" value="Genomic_DNA"/>
</dbReference>
<dbReference type="GO" id="GO:0035267">
    <property type="term" value="C:NuA4 histone acetyltransferase complex"/>
    <property type="evidence" value="ECO:0007669"/>
    <property type="project" value="TreeGrafter"/>
</dbReference>
<keyword evidence="8" id="KW-1185">Reference proteome</keyword>
<dbReference type="GO" id="GO:0005634">
    <property type="term" value="C:nucleus"/>
    <property type="evidence" value="ECO:0007669"/>
    <property type="project" value="UniProtKB-SubCell"/>
</dbReference>
<dbReference type="CDD" id="cd18983">
    <property type="entry name" value="CBD_MSL3_like"/>
    <property type="match status" value="1"/>
</dbReference>
<dbReference type="PROSITE" id="PS51640">
    <property type="entry name" value="MRG"/>
    <property type="match status" value="1"/>
</dbReference>
<evidence type="ECO:0000256" key="3">
    <source>
        <dbReference type="ARBA" id="ARBA00023015"/>
    </source>
</evidence>
<evidence type="ECO:0000256" key="2">
    <source>
        <dbReference type="ARBA" id="ARBA00022853"/>
    </source>
</evidence>
<accession>A0AAV4NAX0</accession>
<dbReference type="PIRSF" id="PIRSF038133">
    <property type="entry name" value="HAT_Nua4_EAF3/MRG15"/>
    <property type="match status" value="1"/>
</dbReference>
<dbReference type="GO" id="GO:0006325">
    <property type="term" value="P:chromatin organization"/>
    <property type="evidence" value="ECO:0007669"/>
    <property type="project" value="UniProtKB-KW"/>
</dbReference>
<reference evidence="7 8" key="1">
    <citation type="submission" date="2021-06" db="EMBL/GenBank/DDBJ databases">
        <title>Caerostris extrusa draft genome.</title>
        <authorList>
            <person name="Kono N."/>
            <person name="Arakawa K."/>
        </authorList>
    </citation>
    <scope>NUCLEOTIDE SEQUENCE [LARGE SCALE GENOMIC DNA]</scope>
</reference>
<sequence length="318" mass="36226">MAPTPKFVIGEKVLCFHGPLLYEAKCLQSKIKERYVEYFVHYNGWNKNWDEWVPEIRVLKFNETNVQKQKELAEAQKAKKKQLAKKLGTLAVAKKEVDKATSEPSTSSGKTSALRAEKRPGCAAALSSDQVQKSKKGLKVIKNENLNLTSVKVTMPDAVKEWLLDDRDLIIHQEIVQLPAQITVDQIFASYVKEKVSTKTFTKAQSVVFFSENMRALFNVSLGKSLLYKFERPQYGQLLKDHKGKKMCELYGTIHLVRLLCHIGEMLVSAGLGNQDKAHIKKFVEPVEDMLRFMASNEYFSEDDYVVASPEYIRKTLT</sequence>
<evidence type="ECO:0000259" key="6">
    <source>
        <dbReference type="SMART" id="SM00298"/>
    </source>
</evidence>
<dbReference type="SMART" id="SM00298">
    <property type="entry name" value="CHROMO"/>
    <property type="match status" value="1"/>
</dbReference>
<evidence type="ECO:0000313" key="7">
    <source>
        <dbReference type="EMBL" id="GIX80682.1"/>
    </source>
</evidence>
<dbReference type="AlphaFoldDB" id="A0AAV4NAX0"/>
<evidence type="ECO:0000256" key="4">
    <source>
        <dbReference type="ARBA" id="ARBA00023163"/>
    </source>
</evidence>